<dbReference type="EMBL" id="JBHTLX010000007">
    <property type="protein sequence ID" value="MFD1247216.1"/>
    <property type="molecule type" value="Genomic_DNA"/>
</dbReference>
<dbReference type="InterPro" id="IPR051122">
    <property type="entry name" value="SDR_DHRS6-like"/>
</dbReference>
<organism evidence="3 4">
    <name type="scientific">Nocardioides ginsengisoli</name>
    <dbReference type="NCBI Taxonomy" id="363868"/>
    <lineage>
        <taxon>Bacteria</taxon>
        <taxon>Bacillati</taxon>
        <taxon>Actinomycetota</taxon>
        <taxon>Actinomycetes</taxon>
        <taxon>Propionibacteriales</taxon>
        <taxon>Nocardioidaceae</taxon>
        <taxon>Nocardioides</taxon>
    </lineage>
</organism>
<proteinExistence type="inferred from homology"/>
<evidence type="ECO:0000256" key="2">
    <source>
        <dbReference type="ARBA" id="ARBA00023002"/>
    </source>
</evidence>
<dbReference type="InterPro" id="IPR002347">
    <property type="entry name" value="SDR_fam"/>
</dbReference>
<protein>
    <submittedName>
        <fullName evidence="3">SDR family NAD(P)-dependent oxidoreductase</fullName>
        <ecNumber evidence="3">1.1.1.-</ecNumber>
    </submittedName>
</protein>
<evidence type="ECO:0000313" key="4">
    <source>
        <dbReference type="Proteomes" id="UP001597229"/>
    </source>
</evidence>
<dbReference type="EC" id="1.1.1.-" evidence="3"/>
<dbReference type="PANTHER" id="PTHR43477:SF1">
    <property type="entry name" value="DIHYDROANTICAPSIN 7-DEHYDROGENASE"/>
    <property type="match status" value="1"/>
</dbReference>
<sequence length="260" mass="27101">MGELTGRTAVVTGAGGGMGLAIVEDLAARGVRVVAVDVKEAPARLPEGVRYHRGDIADPMLAPAVVASARTISREGNVDMLVNAAGVAWFADPGLPPPPYVDGSIVDVDPEAWRRVLDINLTGAMLMARAALPVMREHRSGVMVHIASIAGLRLADGALDAYQVSKAGLISLSRGLAAQYGPEGIRSNTVCPGAIVTPMIAGIYENDPERERSMAGRVPLRRVGTTSDVCSAVTYLLSDEASFVTGTDLVVDGGWLTNMG</sequence>
<keyword evidence="2 3" id="KW-0560">Oxidoreductase</keyword>
<accession>A0ABW3VVW4</accession>
<dbReference type="Pfam" id="PF13561">
    <property type="entry name" value="adh_short_C2"/>
    <property type="match status" value="1"/>
</dbReference>
<dbReference type="PRINTS" id="PR00081">
    <property type="entry name" value="GDHRDH"/>
</dbReference>
<evidence type="ECO:0000256" key="1">
    <source>
        <dbReference type="ARBA" id="ARBA00006484"/>
    </source>
</evidence>
<dbReference type="SUPFAM" id="SSF51735">
    <property type="entry name" value="NAD(P)-binding Rossmann-fold domains"/>
    <property type="match status" value="1"/>
</dbReference>
<dbReference type="GO" id="GO:0016491">
    <property type="term" value="F:oxidoreductase activity"/>
    <property type="evidence" value="ECO:0007669"/>
    <property type="project" value="UniProtKB-KW"/>
</dbReference>
<name>A0ABW3VVW4_9ACTN</name>
<dbReference type="InterPro" id="IPR036291">
    <property type="entry name" value="NAD(P)-bd_dom_sf"/>
</dbReference>
<keyword evidence="4" id="KW-1185">Reference proteome</keyword>
<dbReference type="RefSeq" id="WP_367920458.1">
    <property type="nucleotide sequence ID" value="NZ_BAABAC010000032.1"/>
</dbReference>
<gene>
    <name evidence="3" type="ORF">ACFQ3F_05395</name>
</gene>
<evidence type="ECO:0000313" key="3">
    <source>
        <dbReference type="EMBL" id="MFD1247216.1"/>
    </source>
</evidence>
<dbReference type="PRINTS" id="PR00080">
    <property type="entry name" value="SDRFAMILY"/>
</dbReference>
<dbReference type="CDD" id="cd05233">
    <property type="entry name" value="SDR_c"/>
    <property type="match status" value="1"/>
</dbReference>
<dbReference type="Proteomes" id="UP001597229">
    <property type="component" value="Unassembled WGS sequence"/>
</dbReference>
<dbReference type="Gene3D" id="3.40.50.720">
    <property type="entry name" value="NAD(P)-binding Rossmann-like Domain"/>
    <property type="match status" value="1"/>
</dbReference>
<dbReference type="PANTHER" id="PTHR43477">
    <property type="entry name" value="DIHYDROANTICAPSIN 7-DEHYDROGENASE"/>
    <property type="match status" value="1"/>
</dbReference>
<reference evidence="4" key="1">
    <citation type="journal article" date="2019" name="Int. J. Syst. Evol. Microbiol.">
        <title>The Global Catalogue of Microorganisms (GCM) 10K type strain sequencing project: providing services to taxonomists for standard genome sequencing and annotation.</title>
        <authorList>
            <consortium name="The Broad Institute Genomics Platform"/>
            <consortium name="The Broad Institute Genome Sequencing Center for Infectious Disease"/>
            <person name="Wu L."/>
            <person name="Ma J."/>
        </authorList>
    </citation>
    <scope>NUCLEOTIDE SEQUENCE [LARGE SCALE GENOMIC DNA]</scope>
    <source>
        <strain evidence="4">CCUG 52478</strain>
    </source>
</reference>
<comment type="caution">
    <text evidence="3">The sequence shown here is derived from an EMBL/GenBank/DDBJ whole genome shotgun (WGS) entry which is preliminary data.</text>
</comment>
<comment type="similarity">
    <text evidence="1">Belongs to the short-chain dehydrogenases/reductases (SDR) family.</text>
</comment>